<organism evidence="1 2">
    <name type="scientific">Clathrospora elynae</name>
    <dbReference type="NCBI Taxonomy" id="706981"/>
    <lineage>
        <taxon>Eukaryota</taxon>
        <taxon>Fungi</taxon>
        <taxon>Dikarya</taxon>
        <taxon>Ascomycota</taxon>
        <taxon>Pezizomycotina</taxon>
        <taxon>Dothideomycetes</taxon>
        <taxon>Pleosporomycetidae</taxon>
        <taxon>Pleosporales</taxon>
        <taxon>Diademaceae</taxon>
        <taxon>Clathrospora</taxon>
    </lineage>
</organism>
<feature type="non-terminal residue" evidence="1">
    <location>
        <position position="1"/>
    </location>
</feature>
<name>A0A6A5SP59_9PLEO</name>
<sequence>PNRSTSKTNALAFGIYTRLPRELRNRIYTFCVQGSYDNEVIVRRTTTAQRTTFSHLIREYCGLHAYQWIEDPVASYIDVKHVGFDVAREMLESYYWTRTLKFSHQELYLLGPFLGTDSFGLGAVPANYARRMQVLIQPFSYAVLLPEERLLEEDNCCRAIGELALAHTAMEVCLQIDLAQGSLDDADYESFLDGASHFMLQIVGVVESLKANGLRIRIKSSATWDEKDGNDMLLVSNGVDRWIAAKST</sequence>
<evidence type="ECO:0000313" key="1">
    <source>
        <dbReference type="EMBL" id="KAF1938997.1"/>
    </source>
</evidence>
<evidence type="ECO:0000313" key="2">
    <source>
        <dbReference type="Proteomes" id="UP000800038"/>
    </source>
</evidence>
<dbReference type="AlphaFoldDB" id="A0A6A5SP59"/>
<proteinExistence type="predicted"/>
<dbReference type="OrthoDB" id="3658469at2759"/>
<gene>
    <name evidence="1" type="ORF">EJ02DRAFT_353223</name>
</gene>
<accession>A0A6A5SP59</accession>
<reference evidence="1" key="1">
    <citation type="journal article" date="2020" name="Stud. Mycol.">
        <title>101 Dothideomycetes genomes: a test case for predicting lifestyles and emergence of pathogens.</title>
        <authorList>
            <person name="Haridas S."/>
            <person name="Albert R."/>
            <person name="Binder M."/>
            <person name="Bloem J."/>
            <person name="Labutti K."/>
            <person name="Salamov A."/>
            <person name="Andreopoulos B."/>
            <person name="Baker S."/>
            <person name="Barry K."/>
            <person name="Bills G."/>
            <person name="Bluhm B."/>
            <person name="Cannon C."/>
            <person name="Castanera R."/>
            <person name="Culley D."/>
            <person name="Daum C."/>
            <person name="Ezra D."/>
            <person name="Gonzalez J."/>
            <person name="Henrissat B."/>
            <person name="Kuo A."/>
            <person name="Liang C."/>
            <person name="Lipzen A."/>
            <person name="Lutzoni F."/>
            <person name="Magnuson J."/>
            <person name="Mondo S."/>
            <person name="Nolan M."/>
            <person name="Ohm R."/>
            <person name="Pangilinan J."/>
            <person name="Park H.-J."/>
            <person name="Ramirez L."/>
            <person name="Alfaro M."/>
            <person name="Sun H."/>
            <person name="Tritt A."/>
            <person name="Yoshinaga Y."/>
            <person name="Zwiers L.-H."/>
            <person name="Turgeon B."/>
            <person name="Goodwin S."/>
            <person name="Spatafora J."/>
            <person name="Crous P."/>
            <person name="Grigoriev I."/>
        </authorList>
    </citation>
    <scope>NUCLEOTIDE SEQUENCE</scope>
    <source>
        <strain evidence="1">CBS 161.51</strain>
    </source>
</reference>
<protein>
    <submittedName>
        <fullName evidence="1">Uncharacterized protein</fullName>
    </submittedName>
</protein>
<keyword evidence="2" id="KW-1185">Reference proteome</keyword>
<dbReference type="EMBL" id="ML976090">
    <property type="protein sequence ID" value="KAF1938997.1"/>
    <property type="molecule type" value="Genomic_DNA"/>
</dbReference>
<dbReference type="Proteomes" id="UP000800038">
    <property type="component" value="Unassembled WGS sequence"/>
</dbReference>